<evidence type="ECO:0000256" key="2">
    <source>
        <dbReference type="ARBA" id="ARBA00023186"/>
    </source>
</evidence>
<protein>
    <recommendedName>
        <fullName evidence="3">Urease accessory protein UreD</fullName>
    </recommendedName>
</protein>
<comment type="function">
    <text evidence="3">Required for maturation of urease via the functional incorporation of the urease nickel metallocenter.</text>
</comment>
<organism evidence="4 5">
    <name type="scientific">Ruegeria faecimaris</name>
    <dbReference type="NCBI Taxonomy" id="686389"/>
    <lineage>
        <taxon>Bacteria</taxon>
        <taxon>Pseudomonadati</taxon>
        <taxon>Pseudomonadota</taxon>
        <taxon>Alphaproteobacteria</taxon>
        <taxon>Rhodobacterales</taxon>
        <taxon>Roseobacteraceae</taxon>
        <taxon>Ruegeria</taxon>
    </lineage>
</organism>
<dbReference type="GO" id="GO:0016151">
    <property type="term" value="F:nickel cation binding"/>
    <property type="evidence" value="ECO:0007669"/>
    <property type="project" value="UniProtKB-UniRule"/>
</dbReference>
<dbReference type="HAMAP" id="MF_01384">
    <property type="entry name" value="UreD"/>
    <property type="match status" value="1"/>
</dbReference>
<dbReference type="RefSeq" id="WP_142639064.1">
    <property type="nucleotide sequence ID" value="NZ_FXTE01000012.1"/>
</dbReference>
<keyword evidence="3" id="KW-0996">Nickel insertion</keyword>
<dbReference type="GO" id="GO:0005737">
    <property type="term" value="C:cytoplasm"/>
    <property type="evidence" value="ECO:0007669"/>
    <property type="project" value="UniProtKB-SubCell"/>
</dbReference>
<dbReference type="Proteomes" id="UP000319555">
    <property type="component" value="Unassembled WGS sequence"/>
</dbReference>
<reference evidence="4 5" key="1">
    <citation type="submission" date="2017-05" db="EMBL/GenBank/DDBJ databases">
        <authorList>
            <person name="Varghese N."/>
            <person name="Submissions S."/>
        </authorList>
    </citation>
    <scope>NUCLEOTIDE SEQUENCE [LARGE SCALE GENOMIC DNA]</scope>
    <source>
        <strain evidence="4 5">DSM 28009</strain>
    </source>
</reference>
<comment type="similarity">
    <text evidence="1 3">Belongs to the UreD family.</text>
</comment>
<dbReference type="PANTHER" id="PTHR33643">
    <property type="entry name" value="UREASE ACCESSORY PROTEIN D"/>
    <property type="match status" value="1"/>
</dbReference>
<evidence type="ECO:0000313" key="5">
    <source>
        <dbReference type="Proteomes" id="UP000319555"/>
    </source>
</evidence>
<dbReference type="EMBL" id="FXTE01000012">
    <property type="protein sequence ID" value="SMO85406.1"/>
    <property type="molecule type" value="Genomic_DNA"/>
</dbReference>
<dbReference type="InterPro" id="IPR002669">
    <property type="entry name" value="UreD"/>
</dbReference>
<evidence type="ECO:0000313" key="4">
    <source>
        <dbReference type="EMBL" id="SMO85406.1"/>
    </source>
</evidence>
<accession>A0A521ENA1</accession>
<sequence>MGQLHLASREANTAPRSIGAMTLSTKCRDGRTGIDRFRTSGASKVAFPRRKDAVEAIVLNTSGGLTGGDRFEASASAGPDSHLILTTQAAERAYRSTSGAACVSTRLSVAMGAVLHWLPQELIMFDGGCLNRRLDVDVTDGAEAVLVEPVVFGRRAMGETRISGSFRDRITLRHDGRPIYWDRINLTGSISASLDRPAIAGGMTALASALYFGPRAEALLPIVRQLLPKTGGASLVAPDLLTIRLLAADSYLLRQWLVPVLERLTETTLPKSWRL</sequence>
<evidence type="ECO:0000256" key="1">
    <source>
        <dbReference type="ARBA" id="ARBA00007177"/>
    </source>
</evidence>
<evidence type="ECO:0000256" key="3">
    <source>
        <dbReference type="HAMAP-Rule" id="MF_01384"/>
    </source>
</evidence>
<keyword evidence="2 3" id="KW-0143">Chaperone</keyword>
<dbReference type="AlphaFoldDB" id="A0A521ENA1"/>
<dbReference type="PANTHER" id="PTHR33643:SF1">
    <property type="entry name" value="UREASE ACCESSORY PROTEIN D"/>
    <property type="match status" value="1"/>
</dbReference>
<name>A0A521ENA1_9RHOB</name>
<dbReference type="OrthoDB" id="9798842at2"/>
<comment type="subcellular location">
    <subcellularLocation>
        <location evidence="3">Cytoplasm</location>
    </subcellularLocation>
</comment>
<keyword evidence="3" id="KW-0963">Cytoplasm</keyword>
<keyword evidence="5" id="KW-1185">Reference proteome</keyword>
<gene>
    <name evidence="3" type="primary">ureD</name>
    <name evidence="4" type="ORF">SAMN06265380_11296</name>
</gene>
<dbReference type="Pfam" id="PF01774">
    <property type="entry name" value="UreD"/>
    <property type="match status" value="1"/>
</dbReference>
<proteinExistence type="inferred from homology"/>
<comment type="subunit">
    <text evidence="3">UreD, UreF and UreG form a complex that acts as a GTP-hydrolysis-dependent molecular chaperone, activating the urease apoprotein by helping to assemble the nickel containing metallocenter of UreC. The UreE protein probably delivers the nickel.</text>
</comment>